<dbReference type="Gene3D" id="3.30.450.90">
    <property type="match status" value="1"/>
</dbReference>
<organism evidence="4 5">
    <name type="scientific">Rubellicoccus peritrichatus</name>
    <dbReference type="NCBI Taxonomy" id="3080537"/>
    <lineage>
        <taxon>Bacteria</taxon>
        <taxon>Pseudomonadati</taxon>
        <taxon>Verrucomicrobiota</taxon>
        <taxon>Opitutia</taxon>
        <taxon>Puniceicoccales</taxon>
        <taxon>Cerasicoccaceae</taxon>
        <taxon>Rubellicoccus</taxon>
    </lineage>
</organism>
<dbReference type="Pfam" id="PF00437">
    <property type="entry name" value="T2SSE"/>
    <property type="match status" value="1"/>
</dbReference>
<dbReference type="PANTHER" id="PTHR30486">
    <property type="entry name" value="TWITCHING MOTILITY PROTEIN PILT"/>
    <property type="match status" value="1"/>
</dbReference>
<dbReference type="CDD" id="cd01131">
    <property type="entry name" value="PilT"/>
    <property type="match status" value="1"/>
</dbReference>
<dbReference type="GO" id="GO:0016887">
    <property type="term" value="F:ATP hydrolysis activity"/>
    <property type="evidence" value="ECO:0007669"/>
    <property type="project" value="InterPro"/>
</dbReference>
<dbReference type="PANTHER" id="PTHR30486:SF6">
    <property type="entry name" value="TYPE IV PILUS RETRACTATION ATPASE PILT"/>
    <property type="match status" value="1"/>
</dbReference>
<feature type="region of interest" description="Disordered" evidence="2">
    <location>
        <begin position="657"/>
        <end position="683"/>
    </location>
</feature>
<dbReference type="AlphaFoldDB" id="A0AAQ3L4W1"/>
<dbReference type="InterPro" id="IPR003593">
    <property type="entry name" value="AAA+_ATPase"/>
</dbReference>
<protein>
    <submittedName>
        <fullName evidence="4">PilT/PilU family type 4a pilus ATPase</fullName>
    </submittedName>
</protein>
<dbReference type="SUPFAM" id="SSF52540">
    <property type="entry name" value="P-loop containing nucleoside triphosphate hydrolases"/>
    <property type="match status" value="1"/>
</dbReference>
<dbReference type="InterPro" id="IPR006321">
    <property type="entry name" value="PilT/PilU"/>
</dbReference>
<dbReference type="Gene3D" id="3.40.50.300">
    <property type="entry name" value="P-loop containing nucleotide triphosphate hydrolases"/>
    <property type="match status" value="1"/>
</dbReference>
<evidence type="ECO:0000256" key="1">
    <source>
        <dbReference type="ARBA" id="ARBA00006611"/>
    </source>
</evidence>
<accession>A0AAQ3L4W1</accession>
<dbReference type="SMART" id="SM00382">
    <property type="entry name" value="AAA"/>
    <property type="match status" value="1"/>
</dbReference>
<evidence type="ECO:0000313" key="5">
    <source>
        <dbReference type="Proteomes" id="UP001304300"/>
    </source>
</evidence>
<reference evidence="4 5" key="1">
    <citation type="submission" date="2023-10" db="EMBL/GenBank/DDBJ databases">
        <title>Rubellicoccus peritrichatus gen. nov., sp. nov., isolated from an algae of coral reef tank.</title>
        <authorList>
            <person name="Luo J."/>
        </authorList>
    </citation>
    <scope>NUCLEOTIDE SEQUENCE [LARGE SCALE GENOMIC DNA]</scope>
    <source>
        <strain evidence="4 5">CR14</strain>
    </source>
</reference>
<dbReference type="Proteomes" id="UP001304300">
    <property type="component" value="Chromosome"/>
</dbReference>
<proteinExistence type="inferred from homology"/>
<dbReference type="NCBIfam" id="TIGR01420">
    <property type="entry name" value="pilT_fam"/>
    <property type="match status" value="1"/>
</dbReference>
<feature type="region of interest" description="Disordered" evidence="2">
    <location>
        <begin position="63"/>
        <end position="288"/>
    </location>
</feature>
<dbReference type="RefSeq" id="WP_317831305.1">
    <property type="nucleotide sequence ID" value="NZ_CP136920.1"/>
</dbReference>
<sequence length="683" mass="74668">MNNDVQWLAHFGIQEGFLNKRLCKALIRTTGKDADLLTFGQTILEKDIFTDFDRLQELMDKAWEKGKDGPPPDDPFILVTTPPIAPQSETKAKDTSPEPKPEPAAKETTKPEPIDPPEPPAPKAAPVEPIAIEKAKAPTPAPTPSQAPSDNDDPFAPPPRQDNEAVSAPAPAASAPKRKISRQPETVDEDPFAPPPRHDDVAEPPTPTPKRAAPATGGGDDLQSFANDLLQSLDGGQKAAPKKRKTVRPSSGAPSGAHEEEYEEVARRAPAPKANPADSYSNDRPQYSLKVPSGLPDFKALSGLGKSEARQFLIQLLLECQKQGASDLHLSPTARPFMRKNRRIQYLSKHILTAKETKLLNTALLSDRQNYIFESTQDYDFAMALDATKRFRVNLMVHKNGTAGTYRFIPNKIQSLEALGFDNAEVIRKLLTYHNGLILVTGPVGAGKTATLASLVDELNKQREDHIITVEAPIEIVQTSNTCQITQREVGSHTNTFHSALKGALRQDPDIIVIGEMRDLETIEMAISASETGHLVIGTMHTSDAATTLNRLLDVFPAAQQTQIRAMVSESLKGVICQRLLLTKKGDIALAYEVLLNNIAVANLIRENKPDGLVNAMETGMREGMCLMDKSIMALWENGTISDEVALENIGNKMMRNQISPPPVSQAAVTPEAQPEKKKRKFF</sequence>
<feature type="compositionally biased region" description="Pro residues" evidence="2">
    <location>
        <begin position="114"/>
        <end position="123"/>
    </location>
</feature>
<keyword evidence="5" id="KW-1185">Reference proteome</keyword>
<dbReference type="InterPro" id="IPR027417">
    <property type="entry name" value="P-loop_NTPase"/>
</dbReference>
<dbReference type="PROSITE" id="PS00662">
    <property type="entry name" value="T2SP_E"/>
    <property type="match status" value="1"/>
</dbReference>
<evidence type="ECO:0000256" key="2">
    <source>
        <dbReference type="SAM" id="MobiDB-lite"/>
    </source>
</evidence>
<feature type="compositionally biased region" description="Low complexity" evidence="2">
    <location>
        <begin position="165"/>
        <end position="175"/>
    </location>
</feature>
<feature type="domain" description="Bacterial type II secretion system protein E" evidence="3">
    <location>
        <begin position="505"/>
        <end position="519"/>
    </location>
</feature>
<evidence type="ECO:0000259" key="3">
    <source>
        <dbReference type="PROSITE" id="PS00662"/>
    </source>
</evidence>
<dbReference type="InterPro" id="IPR001482">
    <property type="entry name" value="T2SS/T4SS_dom"/>
</dbReference>
<evidence type="ECO:0000313" key="4">
    <source>
        <dbReference type="EMBL" id="WOO39419.1"/>
    </source>
</evidence>
<name>A0AAQ3L4W1_9BACT</name>
<comment type="similarity">
    <text evidence="1">Belongs to the GSP E family.</text>
</comment>
<dbReference type="InterPro" id="IPR050921">
    <property type="entry name" value="T4SS_GSP_E_ATPase"/>
</dbReference>
<dbReference type="KEGG" id="puo:RZN69_12410"/>
<feature type="compositionally biased region" description="Low complexity" evidence="2">
    <location>
        <begin position="268"/>
        <end position="277"/>
    </location>
</feature>
<dbReference type="EMBL" id="CP136920">
    <property type="protein sequence ID" value="WOO39419.1"/>
    <property type="molecule type" value="Genomic_DNA"/>
</dbReference>
<feature type="compositionally biased region" description="Basic and acidic residues" evidence="2">
    <location>
        <begin position="90"/>
        <end position="113"/>
    </location>
</feature>
<gene>
    <name evidence="4" type="ORF">RZN69_12410</name>
</gene>
<dbReference type="GO" id="GO:0005524">
    <property type="term" value="F:ATP binding"/>
    <property type="evidence" value="ECO:0007669"/>
    <property type="project" value="InterPro"/>
</dbReference>